<keyword evidence="2" id="KW-0808">Transferase</keyword>
<dbReference type="Gene3D" id="3.40.50.150">
    <property type="entry name" value="Vaccinia Virus protein VP39"/>
    <property type="match status" value="1"/>
</dbReference>
<sequence length="327" mass="36314">MAISQVGLALHLIQGRRRRLRELDFSVTAPRPLAYRVENEEMTNDTYLPGAKYVLPYTRNEFERLNLQHKYLSKTVCDGRLIFDTTIDLDEKSCVLDSGTGTGIWAINLAKELPESVEVHALDISDTNFAPDHPNNVHFSVASVTSLPSGWADKFDFVNQRYLVGALLAKEWPVVLSEFYRVLKPGGAVQLIEIDLRSPTPETPISVQTRDAKWKAFDTLGLDYGVAGNLAKLLESAGFVEVVDEIRRLPLGKTWGEIGVQGTISIGGAFRNASESLVKAGALSSNEEYESLMDKLEAEWDLHGTSYACNVVCARKPSRHHTKQPII</sequence>
<dbReference type="EMBL" id="KQ086195">
    <property type="protein sequence ID" value="KLO06586.1"/>
    <property type="molecule type" value="Genomic_DNA"/>
</dbReference>
<feature type="domain" description="Methyltransferase" evidence="1">
    <location>
        <begin position="95"/>
        <end position="187"/>
    </location>
</feature>
<dbReference type="Proteomes" id="UP000053477">
    <property type="component" value="Unassembled WGS sequence"/>
</dbReference>
<dbReference type="PANTHER" id="PTHR43591">
    <property type="entry name" value="METHYLTRANSFERASE"/>
    <property type="match status" value="1"/>
</dbReference>
<gene>
    <name evidence="2" type="ORF">SCHPADRAFT_686263</name>
</gene>
<dbReference type="InterPro" id="IPR041698">
    <property type="entry name" value="Methyltransf_25"/>
</dbReference>
<evidence type="ECO:0000313" key="3">
    <source>
        <dbReference type="Proteomes" id="UP000053477"/>
    </source>
</evidence>
<dbReference type="InParanoid" id="A0A0H2RP60"/>
<dbReference type="FunCoup" id="A0A0H2RP60">
    <property type="interactions" value="3"/>
</dbReference>
<protein>
    <submittedName>
        <fullName evidence="2">S-adenosyl-L-methionine-dependent methyltransferase</fullName>
    </submittedName>
</protein>
<evidence type="ECO:0000259" key="1">
    <source>
        <dbReference type="Pfam" id="PF13649"/>
    </source>
</evidence>
<accession>A0A0H2RP60</accession>
<keyword evidence="3" id="KW-1185">Reference proteome</keyword>
<dbReference type="GO" id="GO:0032259">
    <property type="term" value="P:methylation"/>
    <property type="evidence" value="ECO:0007669"/>
    <property type="project" value="UniProtKB-KW"/>
</dbReference>
<dbReference type="STRING" id="27342.A0A0H2RP60"/>
<dbReference type="OrthoDB" id="184880at2759"/>
<dbReference type="SUPFAM" id="SSF53335">
    <property type="entry name" value="S-adenosyl-L-methionine-dependent methyltransferases"/>
    <property type="match status" value="1"/>
</dbReference>
<dbReference type="AlphaFoldDB" id="A0A0H2RP60"/>
<dbReference type="CDD" id="cd02440">
    <property type="entry name" value="AdoMet_MTases"/>
    <property type="match status" value="1"/>
</dbReference>
<dbReference type="Pfam" id="PF13649">
    <property type="entry name" value="Methyltransf_25"/>
    <property type="match status" value="1"/>
</dbReference>
<name>A0A0H2RP60_9AGAM</name>
<proteinExistence type="predicted"/>
<dbReference type="GO" id="GO:0008168">
    <property type="term" value="F:methyltransferase activity"/>
    <property type="evidence" value="ECO:0007669"/>
    <property type="project" value="UniProtKB-KW"/>
</dbReference>
<reference evidence="2 3" key="1">
    <citation type="submission" date="2015-04" db="EMBL/GenBank/DDBJ databases">
        <title>Complete genome sequence of Schizopora paradoxa KUC8140, a cosmopolitan wood degrader in East Asia.</title>
        <authorList>
            <consortium name="DOE Joint Genome Institute"/>
            <person name="Min B."/>
            <person name="Park H."/>
            <person name="Jang Y."/>
            <person name="Kim J.-J."/>
            <person name="Kim K.H."/>
            <person name="Pangilinan J."/>
            <person name="Lipzen A."/>
            <person name="Riley R."/>
            <person name="Grigoriev I.V."/>
            <person name="Spatafora J.W."/>
            <person name="Choi I.-G."/>
        </authorList>
    </citation>
    <scope>NUCLEOTIDE SEQUENCE [LARGE SCALE GENOMIC DNA]</scope>
    <source>
        <strain evidence="2 3">KUC8140</strain>
    </source>
</reference>
<evidence type="ECO:0000313" key="2">
    <source>
        <dbReference type="EMBL" id="KLO06586.1"/>
    </source>
</evidence>
<keyword evidence="2" id="KW-0489">Methyltransferase</keyword>
<organism evidence="2 3">
    <name type="scientific">Schizopora paradoxa</name>
    <dbReference type="NCBI Taxonomy" id="27342"/>
    <lineage>
        <taxon>Eukaryota</taxon>
        <taxon>Fungi</taxon>
        <taxon>Dikarya</taxon>
        <taxon>Basidiomycota</taxon>
        <taxon>Agaricomycotina</taxon>
        <taxon>Agaricomycetes</taxon>
        <taxon>Hymenochaetales</taxon>
        <taxon>Schizoporaceae</taxon>
        <taxon>Schizopora</taxon>
    </lineage>
</organism>
<dbReference type="InterPro" id="IPR029063">
    <property type="entry name" value="SAM-dependent_MTases_sf"/>
</dbReference>